<dbReference type="PANTHER" id="PTHR11241">
    <property type="entry name" value="DEOXYURIDINE 5'-TRIPHOSPHATE NUCLEOTIDOHYDROLASE"/>
    <property type="match status" value="1"/>
</dbReference>
<dbReference type="GO" id="GO:0006226">
    <property type="term" value="P:dUMP biosynthetic process"/>
    <property type="evidence" value="ECO:0007669"/>
    <property type="project" value="InterPro"/>
</dbReference>
<evidence type="ECO:0000313" key="2">
    <source>
        <dbReference type="Ensembl" id="ENSMMOP00000001777.1"/>
    </source>
</evidence>
<accession>A0A3Q3VT52</accession>
<dbReference type="GO" id="GO:0004170">
    <property type="term" value="F:dUTP diphosphatase activity"/>
    <property type="evidence" value="ECO:0007669"/>
    <property type="project" value="InterPro"/>
</dbReference>
<sequence>IAAAPALSADRLQPNCMRTTHDNHTLPFHASSPAVTPVPPDVTDASAVSPSKRARTETYPSEERAVLRFVKLSEHAHHSYRGVSQSSHCENRHPRMAPRSGLAAKNFIDVVAGVETFERICNPDLVEQETLDETERGAGGFGSIGSN</sequence>
<dbReference type="GO" id="GO:0000287">
    <property type="term" value="F:magnesium ion binding"/>
    <property type="evidence" value="ECO:0007669"/>
    <property type="project" value="InterPro"/>
</dbReference>
<dbReference type="STRING" id="94237.ENSMMOP00000001777"/>
<proteinExistence type="predicted"/>
<dbReference type="GO" id="GO:0046081">
    <property type="term" value="P:dUTP catabolic process"/>
    <property type="evidence" value="ECO:0007669"/>
    <property type="project" value="InterPro"/>
</dbReference>
<organism evidence="2 3">
    <name type="scientific">Mola mola</name>
    <name type="common">Ocean sunfish</name>
    <name type="synonym">Tetraodon mola</name>
    <dbReference type="NCBI Taxonomy" id="94237"/>
    <lineage>
        <taxon>Eukaryota</taxon>
        <taxon>Metazoa</taxon>
        <taxon>Chordata</taxon>
        <taxon>Craniata</taxon>
        <taxon>Vertebrata</taxon>
        <taxon>Euteleostomi</taxon>
        <taxon>Actinopterygii</taxon>
        <taxon>Neopterygii</taxon>
        <taxon>Teleostei</taxon>
        <taxon>Neoteleostei</taxon>
        <taxon>Acanthomorphata</taxon>
        <taxon>Eupercaria</taxon>
        <taxon>Tetraodontiformes</taxon>
        <taxon>Molidae</taxon>
        <taxon>Mola</taxon>
    </lineage>
</organism>
<evidence type="ECO:0000313" key="3">
    <source>
        <dbReference type="Proteomes" id="UP000261620"/>
    </source>
</evidence>
<dbReference type="InterPro" id="IPR036157">
    <property type="entry name" value="dUTPase-like_sf"/>
</dbReference>
<feature type="region of interest" description="Disordered" evidence="1">
    <location>
        <begin position="1"/>
        <end position="60"/>
    </location>
</feature>
<protein>
    <submittedName>
        <fullName evidence="2">Uncharacterized protein</fullName>
    </submittedName>
</protein>
<reference evidence="2" key="1">
    <citation type="submission" date="2025-08" db="UniProtKB">
        <authorList>
            <consortium name="Ensembl"/>
        </authorList>
    </citation>
    <scope>IDENTIFICATION</scope>
</reference>
<name>A0A3Q3VT52_MOLML</name>
<dbReference type="AlphaFoldDB" id="A0A3Q3VT52"/>
<dbReference type="Proteomes" id="UP000261620">
    <property type="component" value="Unplaced"/>
</dbReference>
<dbReference type="InterPro" id="IPR008181">
    <property type="entry name" value="dUTPase"/>
</dbReference>
<dbReference type="PANTHER" id="PTHR11241:SF0">
    <property type="entry name" value="DEOXYURIDINE 5'-TRIPHOSPHATE NUCLEOTIDOHYDROLASE"/>
    <property type="match status" value="1"/>
</dbReference>
<evidence type="ECO:0000256" key="1">
    <source>
        <dbReference type="SAM" id="MobiDB-lite"/>
    </source>
</evidence>
<dbReference type="Ensembl" id="ENSMMOT00000001811.1">
    <property type="protein sequence ID" value="ENSMMOP00000001777.1"/>
    <property type="gene ID" value="ENSMMOG00000001390.1"/>
</dbReference>
<reference evidence="2" key="2">
    <citation type="submission" date="2025-09" db="UniProtKB">
        <authorList>
            <consortium name="Ensembl"/>
        </authorList>
    </citation>
    <scope>IDENTIFICATION</scope>
</reference>
<feature type="compositionally biased region" description="Low complexity" evidence="1">
    <location>
        <begin position="30"/>
        <end position="46"/>
    </location>
</feature>
<keyword evidence="3" id="KW-1185">Reference proteome</keyword>
<dbReference type="SUPFAM" id="SSF51283">
    <property type="entry name" value="dUTPase-like"/>
    <property type="match status" value="1"/>
</dbReference>